<feature type="chain" id="PRO_5040490307" evidence="1">
    <location>
        <begin position="20"/>
        <end position="427"/>
    </location>
</feature>
<name>A0A9N8HIJ0_9STRA</name>
<keyword evidence="1" id="KW-0732">Signal</keyword>
<dbReference type="Proteomes" id="UP001153069">
    <property type="component" value="Unassembled WGS sequence"/>
</dbReference>
<keyword evidence="3" id="KW-1185">Reference proteome</keyword>
<evidence type="ECO:0000256" key="1">
    <source>
        <dbReference type="SAM" id="SignalP"/>
    </source>
</evidence>
<sequence length="427" mass="45524">MMFIRNISLTAVLMSVSNAIATSPDAKAATSVLQQTRDLVVAQSSNDQAKANADEKLLISVDEVDTMVGGNDPCRTNYQVSATVVEVTKGDYRPGDSVVFNSYDIHYGQSGCEGYAGPSNPTQVTSGWCGNAWLDYSSSSNDPNTPLELAAYGDSLQADFPSKCATTKAPTMAPTPAATVQPYDELVLVEIITTFKYLTSSCVTTYGFQGTVETVEHTTVGFQSGDSIYFTMAHLNDSANCVSTDPIESETVPTAPWCGYVKLNDGNSMNPNGTFVAVDLDATSQDKCNRRRRAVEAPVATEETPATSDEVLLVSVVTVFQYGSKHACELDYTVVATVISVDHTTLGYAPGDSVTFDMQVFNQDPPSYCPFVSIPGASVPEFGACLMVNLSDGDAASKHGAALALDGMEASKSSECPRRRHLRVAQN</sequence>
<proteinExistence type="predicted"/>
<gene>
    <name evidence="2" type="ORF">SEMRO_503_G155870.1</name>
</gene>
<protein>
    <submittedName>
        <fullName evidence="2">Uncharacterized protein</fullName>
    </submittedName>
</protein>
<organism evidence="2 3">
    <name type="scientific">Seminavis robusta</name>
    <dbReference type="NCBI Taxonomy" id="568900"/>
    <lineage>
        <taxon>Eukaryota</taxon>
        <taxon>Sar</taxon>
        <taxon>Stramenopiles</taxon>
        <taxon>Ochrophyta</taxon>
        <taxon>Bacillariophyta</taxon>
        <taxon>Bacillariophyceae</taxon>
        <taxon>Bacillariophycidae</taxon>
        <taxon>Naviculales</taxon>
        <taxon>Naviculaceae</taxon>
        <taxon>Seminavis</taxon>
    </lineage>
</organism>
<dbReference type="EMBL" id="CAICTM010000502">
    <property type="protein sequence ID" value="CAB9511798.1"/>
    <property type="molecule type" value="Genomic_DNA"/>
</dbReference>
<feature type="signal peptide" evidence="1">
    <location>
        <begin position="1"/>
        <end position="19"/>
    </location>
</feature>
<evidence type="ECO:0000313" key="3">
    <source>
        <dbReference type="Proteomes" id="UP001153069"/>
    </source>
</evidence>
<reference evidence="2" key="1">
    <citation type="submission" date="2020-06" db="EMBL/GenBank/DDBJ databases">
        <authorList>
            <consortium name="Plant Systems Biology data submission"/>
        </authorList>
    </citation>
    <scope>NUCLEOTIDE SEQUENCE</scope>
    <source>
        <strain evidence="2">D6</strain>
    </source>
</reference>
<dbReference type="AlphaFoldDB" id="A0A9N8HIJ0"/>
<accession>A0A9N8HIJ0</accession>
<comment type="caution">
    <text evidence="2">The sequence shown here is derived from an EMBL/GenBank/DDBJ whole genome shotgun (WGS) entry which is preliminary data.</text>
</comment>
<evidence type="ECO:0000313" key="2">
    <source>
        <dbReference type="EMBL" id="CAB9511798.1"/>
    </source>
</evidence>